<dbReference type="InterPro" id="IPR036397">
    <property type="entry name" value="RNaseH_sf"/>
</dbReference>
<proteinExistence type="predicted"/>
<sequence length="163" mass="18083">MGEYDLSYEPRTAIKTQALVDFLAELIFDAANEAIPATTQITTSSTAKHQRWTLHVDGSSNSEGSGAGLLLEDPQGTECSYALRFDFAASNNEAEYEAVIAGLQLARKFGAAHILVYSNSQLIVCQILGEYEAREEVMHRYLSKVLHLVAHFESFEIQRIPRS</sequence>
<reference evidence="3" key="1">
    <citation type="submission" date="2025-08" db="UniProtKB">
        <authorList>
            <consortium name="RefSeq"/>
        </authorList>
    </citation>
    <scope>IDENTIFICATION</scope>
    <source>
        <tissue evidence="3">Leaves</tissue>
    </source>
</reference>
<evidence type="ECO:0000313" key="2">
    <source>
        <dbReference type="Proteomes" id="UP001652660"/>
    </source>
</evidence>
<dbReference type="InterPro" id="IPR012337">
    <property type="entry name" value="RNaseH-like_sf"/>
</dbReference>
<dbReference type="Proteomes" id="UP001652660">
    <property type="component" value="Chromosome 2c"/>
</dbReference>
<dbReference type="GeneID" id="140023261"/>
<gene>
    <name evidence="3" type="primary">LOC140023261</name>
</gene>
<dbReference type="PANTHER" id="PTHR48475">
    <property type="entry name" value="RIBONUCLEASE H"/>
    <property type="match status" value="1"/>
</dbReference>
<dbReference type="RefSeq" id="XP_071929189.1">
    <property type="nucleotide sequence ID" value="XM_072073088.1"/>
</dbReference>
<dbReference type="PROSITE" id="PS50879">
    <property type="entry name" value="RNASE_H_1"/>
    <property type="match status" value="1"/>
</dbReference>
<keyword evidence="2" id="KW-1185">Reference proteome</keyword>
<dbReference type="SUPFAM" id="SSF53098">
    <property type="entry name" value="Ribonuclease H-like"/>
    <property type="match status" value="1"/>
</dbReference>
<feature type="domain" description="RNase H type-1" evidence="1">
    <location>
        <begin position="48"/>
        <end position="163"/>
    </location>
</feature>
<protein>
    <recommendedName>
        <fullName evidence="1">RNase H type-1 domain-containing protein</fullName>
    </recommendedName>
</protein>
<name>A0ABM4WBM7_COFAR</name>
<organism evidence="2 3">
    <name type="scientific">Coffea arabica</name>
    <name type="common">Arabian coffee</name>
    <dbReference type="NCBI Taxonomy" id="13443"/>
    <lineage>
        <taxon>Eukaryota</taxon>
        <taxon>Viridiplantae</taxon>
        <taxon>Streptophyta</taxon>
        <taxon>Embryophyta</taxon>
        <taxon>Tracheophyta</taxon>
        <taxon>Spermatophyta</taxon>
        <taxon>Magnoliopsida</taxon>
        <taxon>eudicotyledons</taxon>
        <taxon>Gunneridae</taxon>
        <taxon>Pentapetalae</taxon>
        <taxon>asterids</taxon>
        <taxon>lamiids</taxon>
        <taxon>Gentianales</taxon>
        <taxon>Rubiaceae</taxon>
        <taxon>Ixoroideae</taxon>
        <taxon>Gardenieae complex</taxon>
        <taxon>Bertiereae - Coffeeae clade</taxon>
        <taxon>Coffeeae</taxon>
        <taxon>Coffea</taxon>
    </lineage>
</organism>
<evidence type="ECO:0000259" key="1">
    <source>
        <dbReference type="PROSITE" id="PS50879"/>
    </source>
</evidence>
<dbReference type="Pfam" id="PF13456">
    <property type="entry name" value="RVT_3"/>
    <property type="match status" value="1"/>
</dbReference>
<evidence type="ECO:0000313" key="3">
    <source>
        <dbReference type="RefSeq" id="XP_071929189.1"/>
    </source>
</evidence>
<dbReference type="Gene3D" id="3.30.420.10">
    <property type="entry name" value="Ribonuclease H-like superfamily/Ribonuclease H"/>
    <property type="match status" value="1"/>
</dbReference>
<dbReference type="PANTHER" id="PTHR48475:SF2">
    <property type="entry name" value="RIBONUCLEASE H"/>
    <property type="match status" value="1"/>
</dbReference>
<dbReference type="InterPro" id="IPR002156">
    <property type="entry name" value="RNaseH_domain"/>
</dbReference>
<accession>A0ABM4WBM7</accession>
<dbReference type="CDD" id="cd09279">
    <property type="entry name" value="RNase_HI_like"/>
    <property type="match status" value="1"/>
</dbReference>